<reference evidence="7 8" key="1">
    <citation type="submission" date="2019-06" db="EMBL/GenBank/DDBJ databases">
        <authorList>
            <person name="Lee I."/>
            <person name="Jang G.I."/>
            <person name="Hwang C.Y."/>
        </authorList>
    </citation>
    <scope>NUCLEOTIDE SEQUENCE [LARGE SCALE GENOMIC DNA]</scope>
    <source>
        <strain evidence="7 8">PAMC 28131</strain>
    </source>
</reference>
<evidence type="ECO:0000256" key="5">
    <source>
        <dbReference type="SAM" id="SignalP"/>
    </source>
</evidence>
<keyword evidence="3" id="KW-0472">Membrane</keyword>
<dbReference type="EMBL" id="VFSU01000030">
    <property type="protein sequence ID" value="TPE59423.1"/>
    <property type="molecule type" value="Genomic_DNA"/>
</dbReference>
<dbReference type="GO" id="GO:0016020">
    <property type="term" value="C:membrane"/>
    <property type="evidence" value="ECO:0007669"/>
    <property type="project" value="UniProtKB-SubCell"/>
</dbReference>
<protein>
    <recommendedName>
        <fullName evidence="6">Type II/III secretion system secretin-like domain-containing protein</fullName>
    </recommendedName>
</protein>
<dbReference type="GO" id="GO:0009306">
    <property type="term" value="P:protein secretion"/>
    <property type="evidence" value="ECO:0007669"/>
    <property type="project" value="InterPro"/>
</dbReference>
<evidence type="ECO:0000256" key="2">
    <source>
        <dbReference type="ARBA" id="ARBA00022729"/>
    </source>
</evidence>
<evidence type="ECO:0000256" key="1">
    <source>
        <dbReference type="ARBA" id="ARBA00004370"/>
    </source>
</evidence>
<evidence type="ECO:0000313" key="7">
    <source>
        <dbReference type="EMBL" id="TPE59423.1"/>
    </source>
</evidence>
<feature type="signal peptide" evidence="5">
    <location>
        <begin position="1"/>
        <end position="22"/>
    </location>
</feature>
<sequence>MARKFRSSRLAITLAVTSSLPAVVHGQSSPMQEVVWSNIGTSQAAAELGARMGFKVEDCKKTPDAKLSGFYGLGEPSHSAAAIRAAGGDAVWRDNVLKVRCNSAGQATSDKGAVQAVSSVAELPKDFDPKMASYYQGKVPPEDRAAGAATDLAPAADDNKISVYRSKNLETSRLVQLVSKLPGLSAMAAVDHPSEIVVFGPAKWHSEALKMLSQVDRCPPSVELLAIVAARANSDLAKRAFGLRLTGSTLFGGSLPTGGFTLDLGPVQAAVDALKQKDDALTLFSARGWAFEGQQVEIMDGSDVPVRTGTVTSDGVVTDSIEYRKIGHQLSVKIFGVSEGSITADVTLELSGLGATSDLGPSFNTRRTVSRIRVQSGEPVIVNLVGLDQSENRRSAGLFSVGRSRSASEAGGHLILTLWERACAPRAVAASESSQRAR</sequence>
<proteinExistence type="inferred from homology"/>
<dbReference type="AlphaFoldDB" id="A0A501XGI5"/>
<dbReference type="Proteomes" id="UP000319897">
    <property type="component" value="Unassembled WGS sequence"/>
</dbReference>
<keyword evidence="8" id="KW-1185">Reference proteome</keyword>
<name>A0A501XGI5_9SPHN</name>
<evidence type="ECO:0000313" key="8">
    <source>
        <dbReference type="Proteomes" id="UP000319897"/>
    </source>
</evidence>
<comment type="caution">
    <text evidence="7">The sequence shown here is derived from an EMBL/GenBank/DDBJ whole genome shotgun (WGS) entry which is preliminary data.</text>
</comment>
<gene>
    <name evidence="7" type="ORF">FJQ54_13075</name>
</gene>
<dbReference type="InterPro" id="IPR004846">
    <property type="entry name" value="T2SS/T3SS_dom"/>
</dbReference>
<dbReference type="PANTHER" id="PTHR30332:SF24">
    <property type="entry name" value="SECRETIN GSPD-RELATED"/>
    <property type="match status" value="1"/>
</dbReference>
<evidence type="ECO:0000256" key="4">
    <source>
        <dbReference type="RuleBase" id="RU004003"/>
    </source>
</evidence>
<feature type="domain" description="Type II/III secretion system secretin-like" evidence="6">
    <location>
        <begin position="273"/>
        <end position="382"/>
    </location>
</feature>
<dbReference type="GO" id="GO:0015627">
    <property type="term" value="C:type II protein secretion system complex"/>
    <property type="evidence" value="ECO:0007669"/>
    <property type="project" value="TreeGrafter"/>
</dbReference>
<dbReference type="Pfam" id="PF00263">
    <property type="entry name" value="Secretin"/>
    <property type="match status" value="1"/>
</dbReference>
<feature type="chain" id="PRO_5021227324" description="Type II/III secretion system secretin-like domain-containing protein" evidence="5">
    <location>
        <begin position="23"/>
        <end position="438"/>
    </location>
</feature>
<dbReference type="InterPro" id="IPR050810">
    <property type="entry name" value="Bact_Secretion_Sys_Channel"/>
</dbReference>
<comment type="subcellular location">
    <subcellularLocation>
        <location evidence="1">Membrane</location>
    </subcellularLocation>
</comment>
<evidence type="ECO:0000259" key="6">
    <source>
        <dbReference type="Pfam" id="PF00263"/>
    </source>
</evidence>
<keyword evidence="2 5" id="KW-0732">Signal</keyword>
<dbReference type="PANTHER" id="PTHR30332">
    <property type="entry name" value="PROBABLE GENERAL SECRETION PATHWAY PROTEIN D"/>
    <property type="match status" value="1"/>
</dbReference>
<organism evidence="7 8">
    <name type="scientific">Sandaracinobacter neustonicus</name>
    <dbReference type="NCBI Taxonomy" id="1715348"/>
    <lineage>
        <taxon>Bacteria</taxon>
        <taxon>Pseudomonadati</taxon>
        <taxon>Pseudomonadota</taxon>
        <taxon>Alphaproteobacteria</taxon>
        <taxon>Sphingomonadales</taxon>
        <taxon>Sphingosinicellaceae</taxon>
        <taxon>Sandaracinobacter</taxon>
    </lineage>
</organism>
<comment type="similarity">
    <text evidence="4">Belongs to the bacterial secretin family.</text>
</comment>
<accession>A0A501XGI5</accession>
<evidence type="ECO:0000256" key="3">
    <source>
        <dbReference type="ARBA" id="ARBA00023136"/>
    </source>
</evidence>